<evidence type="ECO:0000313" key="3">
    <source>
        <dbReference type="Proteomes" id="UP000736335"/>
    </source>
</evidence>
<protein>
    <submittedName>
        <fullName evidence="2">Uncharacterized protein</fullName>
    </submittedName>
</protein>
<keyword evidence="1" id="KW-0472">Membrane</keyword>
<name>A0A9P6HJ80_9AGAM</name>
<keyword evidence="3" id="KW-1185">Reference proteome</keyword>
<evidence type="ECO:0000256" key="1">
    <source>
        <dbReference type="SAM" id="Phobius"/>
    </source>
</evidence>
<reference evidence="2" key="2">
    <citation type="submission" date="2020-11" db="EMBL/GenBank/DDBJ databases">
        <authorList>
            <consortium name="DOE Joint Genome Institute"/>
            <person name="Kuo A."/>
            <person name="Miyauchi S."/>
            <person name="Kiss E."/>
            <person name="Drula E."/>
            <person name="Kohler A."/>
            <person name="Sanchez-Garcia M."/>
            <person name="Andreopoulos B."/>
            <person name="Barry K.W."/>
            <person name="Bonito G."/>
            <person name="Buee M."/>
            <person name="Carver A."/>
            <person name="Chen C."/>
            <person name="Cichocki N."/>
            <person name="Clum A."/>
            <person name="Culley D."/>
            <person name="Crous P.W."/>
            <person name="Fauchery L."/>
            <person name="Girlanda M."/>
            <person name="Hayes R."/>
            <person name="Keri Z."/>
            <person name="Labutti K."/>
            <person name="Lipzen A."/>
            <person name="Lombard V."/>
            <person name="Magnuson J."/>
            <person name="Maillard F."/>
            <person name="Morin E."/>
            <person name="Murat C."/>
            <person name="Nolan M."/>
            <person name="Ohm R."/>
            <person name="Pangilinan J."/>
            <person name="Pereira M."/>
            <person name="Perotto S."/>
            <person name="Peter M."/>
            <person name="Riley R."/>
            <person name="Sitrit Y."/>
            <person name="Stielow B."/>
            <person name="Szollosi G."/>
            <person name="Zifcakova L."/>
            <person name="Stursova M."/>
            <person name="Spatafora J.W."/>
            <person name="Tedersoo L."/>
            <person name="Vaario L.-M."/>
            <person name="Yamada A."/>
            <person name="Yan M."/>
            <person name="Wang P."/>
            <person name="Xu J."/>
            <person name="Bruns T."/>
            <person name="Baldrian P."/>
            <person name="Vilgalys R."/>
            <person name="Henrissat B."/>
            <person name="Grigoriev I.V."/>
            <person name="Hibbett D."/>
            <person name="Nagy L.G."/>
            <person name="Martin F.M."/>
        </authorList>
    </citation>
    <scope>NUCLEOTIDE SEQUENCE</scope>
    <source>
        <strain evidence="2">UH-Tt-Lm1</strain>
    </source>
</reference>
<dbReference type="AlphaFoldDB" id="A0A9P6HJ80"/>
<keyword evidence="1" id="KW-1133">Transmembrane helix</keyword>
<proteinExistence type="predicted"/>
<evidence type="ECO:0000313" key="2">
    <source>
        <dbReference type="EMBL" id="KAF9786453.1"/>
    </source>
</evidence>
<feature type="transmembrane region" description="Helical" evidence="1">
    <location>
        <begin position="58"/>
        <end position="81"/>
    </location>
</feature>
<keyword evidence="1" id="KW-0812">Transmembrane</keyword>
<accession>A0A9P6HJ80</accession>
<comment type="caution">
    <text evidence="2">The sequence shown here is derived from an EMBL/GenBank/DDBJ whole genome shotgun (WGS) entry which is preliminary data.</text>
</comment>
<dbReference type="EMBL" id="WIUZ02000006">
    <property type="protein sequence ID" value="KAF9786453.1"/>
    <property type="molecule type" value="Genomic_DNA"/>
</dbReference>
<sequence length="152" mass="17005">MGIPPRNYLYIVCKPTEQTAYLRVCLEKGGNFPQEEPGCSCDLGDNTCEVTDEFRASIWIGGIVLASGYAVLFLLALHLILELSNDIINTLSWHVHTRLVQRITSMGPPCGPVRESRAVFMPWNHSVLTKITNGRDIWAGARLRVTFLIESM</sequence>
<gene>
    <name evidence="2" type="ORF">BJ322DRAFT_1191719</name>
</gene>
<reference evidence="2" key="1">
    <citation type="journal article" date="2020" name="Nat. Commun.">
        <title>Large-scale genome sequencing of mycorrhizal fungi provides insights into the early evolution of symbiotic traits.</title>
        <authorList>
            <person name="Miyauchi S."/>
            <person name="Kiss E."/>
            <person name="Kuo A."/>
            <person name="Drula E."/>
            <person name="Kohler A."/>
            <person name="Sanchez-Garcia M."/>
            <person name="Morin E."/>
            <person name="Andreopoulos B."/>
            <person name="Barry K.W."/>
            <person name="Bonito G."/>
            <person name="Buee M."/>
            <person name="Carver A."/>
            <person name="Chen C."/>
            <person name="Cichocki N."/>
            <person name="Clum A."/>
            <person name="Culley D."/>
            <person name="Crous P.W."/>
            <person name="Fauchery L."/>
            <person name="Girlanda M."/>
            <person name="Hayes R.D."/>
            <person name="Keri Z."/>
            <person name="LaButti K."/>
            <person name="Lipzen A."/>
            <person name="Lombard V."/>
            <person name="Magnuson J."/>
            <person name="Maillard F."/>
            <person name="Murat C."/>
            <person name="Nolan M."/>
            <person name="Ohm R.A."/>
            <person name="Pangilinan J."/>
            <person name="Pereira M.F."/>
            <person name="Perotto S."/>
            <person name="Peter M."/>
            <person name="Pfister S."/>
            <person name="Riley R."/>
            <person name="Sitrit Y."/>
            <person name="Stielow J.B."/>
            <person name="Szollosi G."/>
            <person name="Zifcakova L."/>
            <person name="Stursova M."/>
            <person name="Spatafora J.W."/>
            <person name="Tedersoo L."/>
            <person name="Vaario L.M."/>
            <person name="Yamada A."/>
            <person name="Yan M."/>
            <person name="Wang P."/>
            <person name="Xu J."/>
            <person name="Bruns T."/>
            <person name="Baldrian P."/>
            <person name="Vilgalys R."/>
            <person name="Dunand C."/>
            <person name="Henrissat B."/>
            <person name="Grigoriev I.V."/>
            <person name="Hibbett D."/>
            <person name="Nagy L.G."/>
            <person name="Martin F.M."/>
        </authorList>
    </citation>
    <scope>NUCLEOTIDE SEQUENCE</scope>
    <source>
        <strain evidence="2">UH-Tt-Lm1</strain>
    </source>
</reference>
<organism evidence="2 3">
    <name type="scientific">Thelephora terrestris</name>
    <dbReference type="NCBI Taxonomy" id="56493"/>
    <lineage>
        <taxon>Eukaryota</taxon>
        <taxon>Fungi</taxon>
        <taxon>Dikarya</taxon>
        <taxon>Basidiomycota</taxon>
        <taxon>Agaricomycotina</taxon>
        <taxon>Agaricomycetes</taxon>
        <taxon>Thelephorales</taxon>
        <taxon>Thelephoraceae</taxon>
        <taxon>Thelephora</taxon>
    </lineage>
</organism>
<dbReference type="Proteomes" id="UP000736335">
    <property type="component" value="Unassembled WGS sequence"/>
</dbReference>